<evidence type="ECO:0000256" key="2">
    <source>
        <dbReference type="ARBA" id="ARBA00006244"/>
    </source>
</evidence>
<evidence type="ECO:0000256" key="1">
    <source>
        <dbReference type="ARBA" id="ARBA00004141"/>
    </source>
</evidence>
<sequence>MSRLTASNITVVCDEIQVSEYDVVVSIVSGTLGLLGLVYCFFGYRCFKGVMFLSGLIFGSATVFLLCREERLFQQEISMEMATGIAAGIGILCGLITLLILYAGLFLQGFFLGTLLAIAGMIALQSFYHPSTAWIPVSIIFGTGVVCSVLTLKFQRNCVLFSTAVLGSALITVCIDYFMEQFLLLRYIWEALMAAPSINVCWYTWVILSVWPALCSISVFVFEGRKRNTASVVMSINFSATSMGC</sequence>
<comment type="subcellular location">
    <subcellularLocation>
        <location evidence="1">Membrane</location>
        <topology evidence="1">Multi-pass membrane protein</topology>
    </subcellularLocation>
</comment>
<dbReference type="EMBL" id="CAWYQH010000090">
    <property type="protein sequence ID" value="CAK8681923.1"/>
    <property type="molecule type" value="Genomic_DNA"/>
</dbReference>
<feature type="domain" description="TM7S3/TM198-like" evidence="8">
    <location>
        <begin position="32"/>
        <end position="221"/>
    </location>
</feature>
<evidence type="ECO:0000313" key="9">
    <source>
        <dbReference type="EMBL" id="CAK8681923.1"/>
    </source>
</evidence>
<evidence type="ECO:0000256" key="6">
    <source>
        <dbReference type="ARBA" id="ARBA00049737"/>
    </source>
</evidence>
<comment type="caution">
    <text evidence="9">The sequence shown here is derived from an EMBL/GenBank/DDBJ whole genome shotgun (WGS) entry which is preliminary data.</text>
</comment>
<dbReference type="Proteomes" id="UP001642483">
    <property type="component" value="Unassembled WGS sequence"/>
</dbReference>
<dbReference type="InterPro" id="IPR025256">
    <property type="entry name" value="TM7S3/TM198-like_dom"/>
</dbReference>
<evidence type="ECO:0000256" key="5">
    <source>
        <dbReference type="ARBA" id="ARBA00023136"/>
    </source>
</evidence>
<keyword evidence="3 7" id="KW-0812">Transmembrane</keyword>
<dbReference type="InterPro" id="IPR040236">
    <property type="entry name" value="TMEM198"/>
</dbReference>
<proteinExistence type="inferred from homology"/>
<comment type="similarity">
    <text evidence="2">Belongs to the TMEM198 family.</text>
</comment>
<keyword evidence="4 7" id="KW-1133">Transmembrane helix</keyword>
<evidence type="ECO:0000256" key="7">
    <source>
        <dbReference type="SAM" id="Phobius"/>
    </source>
</evidence>
<name>A0ABP0FQL7_CLALP</name>
<feature type="transmembrane region" description="Helical" evidence="7">
    <location>
        <begin position="110"/>
        <end position="128"/>
    </location>
</feature>
<feature type="transmembrane region" description="Helical" evidence="7">
    <location>
        <begin position="49"/>
        <end position="66"/>
    </location>
</feature>
<dbReference type="PANTHER" id="PTHR31247:SF5">
    <property type="entry name" value="DUF4203 DOMAIN-CONTAINING PROTEIN"/>
    <property type="match status" value="1"/>
</dbReference>
<dbReference type="Pfam" id="PF13886">
    <property type="entry name" value="TM7S3_TM198"/>
    <property type="match status" value="1"/>
</dbReference>
<evidence type="ECO:0000256" key="4">
    <source>
        <dbReference type="ARBA" id="ARBA00022989"/>
    </source>
</evidence>
<evidence type="ECO:0000313" key="10">
    <source>
        <dbReference type="Proteomes" id="UP001642483"/>
    </source>
</evidence>
<organism evidence="9 10">
    <name type="scientific">Clavelina lepadiformis</name>
    <name type="common">Light-bulb sea squirt</name>
    <name type="synonym">Ascidia lepadiformis</name>
    <dbReference type="NCBI Taxonomy" id="159417"/>
    <lineage>
        <taxon>Eukaryota</taxon>
        <taxon>Metazoa</taxon>
        <taxon>Chordata</taxon>
        <taxon>Tunicata</taxon>
        <taxon>Ascidiacea</taxon>
        <taxon>Aplousobranchia</taxon>
        <taxon>Clavelinidae</taxon>
        <taxon>Clavelina</taxon>
    </lineage>
</organism>
<accession>A0ABP0FQL7</accession>
<evidence type="ECO:0000256" key="3">
    <source>
        <dbReference type="ARBA" id="ARBA00022692"/>
    </source>
</evidence>
<feature type="transmembrane region" description="Helical" evidence="7">
    <location>
        <begin position="23"/>
        <end position="42"/>
    </location>
</feature>
<feature type="transmembrane region" description="Helical" evidence="7">
    <location>
        <begin position="134"/>
        <end position="152"/>
    </location>
</feature>
<keyword evidence="10" id="KW-1185">Reference proteome</keyword>
<protein>
    <recommendedName>
        <fullName evidence="6">Transmembrane protein 198</fullName>
    </recommendedName>
</protein>
<reference evidence="9 10" key="1">
    <citation type="submission" date="2024-02" db="EMBL/GenBank/DDBJ databases">
        <authorList>
            <person name="Daric V."/>
            <person name="Darras S."/>
        </authorList>
    </citation>
    <scope>NUCLEOTIDE SEQUENCE [LARGE SCALE GENOMIC DNA]</scope>
</reference>
<evidence type="ECO:0000259" key="8">
    <source>
        <dbReference type="Pfam" id="PF13886"/>
    </source>
</evidence>
<feature type="transmembrane region" description="Helical" evidence="7">
    <location>
        <begin position="81"/>
        <end position="103"/>
    </location>
</feature>
<feature type="transmembrane region" description="Helical" evidence="7">
    <location>
        <begin position="202"/>
        <end position="222"/>
    </location>
</feature>
<gene>
    <name evidence="9" type="ORF">CVLEPA_LOCUS12153</name>
</gene>
<dbReference type="PANTHER" id="PTHR31247">
    <property type="entry name" value="TRANSMEMBRANE PROTEIN 198 FAMILY MEMBER"/>
    <property type="match status" value="1"/>
</dbReference>
<feature type="transmembrane region" description="Helical" evidence="7">
    <location>
        <begin position="159"/>
        <end position="179"/>
    </location>
</feature>
<keyword evidence="5 7" id="KW-0472">Membrane</keyword>